<dbReference type="EMBL" id="JANPWB010000012">
    <property type="protein sequence ID" value="KAJ1120171.1"/>
    <property type="molecule type" value="Genomic_DNA"/>
</dbReference>
<gene>
    <name evidence="1" type="ORF">NDU88_008346</name>
</gene>
<protein>
    <submittedName>
        <fullName evidence="1">Uncharacterized protein</fullName>
    </submittedName>
</protein>
<accession>A0AAV7NVT1</accession>
<keyword evidence="2" id="KW-1185">Reference proteome</keyword>
<reference evidence="1" key="1">
    <citation type="journal article" date="2022" name="bioRxiv">
        <title>Sequencing and chromosome-scale assembly of the giantPleurodeles waltlgenome.</title>
        <authorList>
            <person name="Brown T."/>
            <person name="Elewa A."/>
            <person name="Iarovenko S."/>
            <person name="Subramanian E."/>
            <person name="Araus A.J."/>
            <person name="Petzold A."/>
            <person name="Susuki M."/>
            <person name="Suzuki K.-i.T."/>
            <person name="Hayashi T."/>
            <person name="Toyoda A."/>
            <person name="Oliveira C."/>
            <person name="Osipova E."/>
            <person name="Leigh N.D."/>
            <person name="Simon A."/>
            <person name="Yun M.H."/>
        </authorList>
    </citation>
    <scope>NUCLEOTIDE SEQUENCE</scope>
    <source>
        <strain evidence="1">20211129_DDA</strain>
        <tissue evidence="1">Liver</tissue>
    </source>
</reference>
<evidence type="ECO:0000313" key="1">
    <source>
        <dbReference type="EMBL" id="KAJ1120171.1"/>
    </source>
</evidence>
<dbReference type="AlphaFoldDB" id="A0AAV7NVT1"/>
<comment type="caution">
    <text evidence="1">The sequence shown here is derived from an EMBL/GenBank/DDBJ whole genome shotgun (WGS) entry which is preliminary data.</text>
</comment>
<sequence length="86" mass="8814">MVCQAMLLLEEAGRWDLVASAALPQARLVRRAAAGIAALVFACSQLRPGTGAGLQPTVTGTLKNSGELGVAQYPRGEEKAAHQAAG</sequence>
<evidence type="ECO:0000313" key="2">
    <source>
        <dbReference type="Proteomes" id="UP001066276"/>
    </source>
</evidence>
<name>A0AAV7NVT1_PLEWA</name>
<organism evidence="1 2">
    <name type="scientific">Pleurodeles waltl</name>
    <name type="common">Iberian ribbed newt</name>
    <dbReference type="NCBI Taxonomy" id="8319"/>
    <lineage>
        <taxon>Eukaryota</taxon>
        <taxon>Metazoa</taxon>
        <taxon>Chordata</taxon>
        <taxon>Craniata</taxon>
        <taxon>Vertebrata</taxon>
        <taxon>Euteleostomi</taxon>
        <taxon>Amphibia</taxon>
        <taxon>Batrachia</taxon>
        <taxon>Caudata</taxon>
        <taxon>Salamandroidea</taxon>
        <taxon>Salamandridae</taxon>
        <taxon>Pleurodelinae</taxon>
        <taxon>Pleurodeles</taxon>
    </lineage>
</organism>
<dbReference type="Proteomes" id="UP001066276">
    <property type="component" value="Chromosome 8"/>
</dbReference>
<proteinExistence type="predicted"/>